<keyword evidence="1" id="KW-0732">Signal</keyword>
<dbReference type="SUPFAM" id="SSF117074">
    <property type="entry name" value="Hypothetical protein PA1324"/>
    <property type="match status" value="1"/>
</dbReference>
<evidence type="ECO:0000256" key="1">
    <source>
        <dbReference type="SAM" id="SignalP"/>
    </source>
</evidence>
<gene>
    <name evidence="2" type="ORF">SPIROBIBN47_250002</name>
</gene>
<sequence length="820" mass="88972">MFFRKLMSVILLFFVMGISISFAQTPPSQPAISNAPITHDTIVPDLEITIALSINGKPAGEVNAGIWQNQAVLYKKLAAQLLIEHLRPDIYSVIFDSVFRDLTWLTADDFALVGISFEFDSAQLTISITIPPEYAPVVDIDFVPEQVPNYKPILRAAPFSGFIQNESALQISNVTSNTLNYSTQLLAMIDLMGTHLVGSGNISVSNAALSYSVDNAYALWSDFARKLQISLGKISIPVVGAQTQSTLYGISIGTSDFEKYIVRQGFIDDMTEFTIHKLARVSVEVNGKPIRTMLLAPGNYRILDLPFTSGLNEFVLRIEESDGNVQVLRRIIPRESNILQVGTSKFALSAGTGIQDWKELFASGYWLFGISPAFSGGFNIQADIRSAMGGLTWVSALPIGTINGSASLVGRWDGWGEMFAPAASANYVFSMPGNSSIPSLGLSFSYRGKGFMPPATSAPDSAPPSSLLSFSASLYSAIFSRTNASIGYSLNRILSSPTAMTHEIYASISQSFIKGGNLSLSGRLSFPSSGSPTFSAILTFSIMPRESYARSLNFMQTTDGTTSLGILDKFSAFGQVFDFNINTSSFLPGSGESSVFNIGVRNTSEFYDVSAAGSFAHDSSLNTDTLTGNLQFRTTLAFVGSHVAFTRQIPDSFILIATSPSLKKESALYRLSSGAQYFAAKGQNIILPLTSYTTTVLSVDLVESPINLNPRYPFVLVSPAFRSGILFQSDVVKRYMLYGRLVDTTGKPVEYLPGDIYDLGGSMVTSTFSDEMGHFEIYDILPGTYTIEWPEGYGTTQFELSESGEDTIDLGDVVVHSRGK</sequence>
<dbReference type="PANTHER" id="PTHR30451">
    <property type="entry name" value="OUTER MEMBRANE USHER PROTEIN"/>
    <property type="match status" value="1"/>
</dbReference>
<reference evidence="2" key="1">
    <citation type="submission" date="2017-02" db="EMBL/GenBank/DDBJ databases">
        <authorList>
            <person name="Regsiter A."/>
            <person name="William W."/>
        </authorList>
    </citation>
    <scope>NUCLEOTIDE SEQUENCE</scope>
    <source>
        <strain evidence="2">Bib</strain>
    </source>
</reference>
<dbReference type="GO" id="GO:0009279">
    <property type="term" value="C:cell outer membrane"/>
    <property type="evidence" value="ECO:0007669"/>
    <property type="project" value="TreeGrafter"/>
</dbReference>
<dbReference type="Gene3D" id="2.60.40.3110">
    <property type="match status" value="1"/>
</dbReference>
<dbReference type="InterPro" id="IPR000015">
    <property type="entry name" value="Fimb_usher"/>
</dbReference>
<organism evidence="2">
    <name type="scientific">uncultured spirochete</name>
    <dbReference type="NCBI Taxonomy" id="156406"/>
    <lineage>
        <taxon>Bacteria</taxon>
        <taxon>Pseudomonadati</taxon>
        <taxon>Spirochaetota</taxon>
        <taxon>Spirochaetia</taxon>
        <taxon>Spirochaetales</taxon>
        <taxon>environmental samples</taxon>
    </lineage>
</organism>
<feature type="chain" id="PRO_5017982599" description="Carboxypeptidase regulatory-like domain-containing protein" evidence="1">
    <location>
        <begin position="24"/>
        <end position="820"/>
    </location>
</feature>
<proteinExistence type="predicted"/>
<dbReference type="GO" id="GO:0015473">
    <property type="term" value="F:fimbrial usher porin activity"/>
    <property type="evidence" value="ECO:0007669"/>
    <property type="project" value="InterPro"/>
</dbReference>
<dbReference type="AlphaFoldDB" id="A0A3P3XHW8"/>
<evidence type="ECO:0008006" key="3">
    <source>
        <dbReference type="Google" id="ProtNLM"/>
    </source>
</evidence>
<dbReference type="PANTHER" id="PTHR30451:SF5">
    <property type="entry name" value="SLR0019 PROTEIN"/>
    <property type="match status" value="1"/>
</dbReference>
<feature type="signal peptide" evidence="1">
    <location>
        <begin position="1"/>
        <end position="23"/>
    </location>
</feature>
<accession>A0A3P3XHW8</accession>
<dbReference type="EMBL" id="FWDM01000018">
    <property type="protein sequence ID" value="SLM12362.1"/>
    <property type="molecule type" value="Genomic_DNA"/>
</dbReference>
<protein>
    <recommendedName>
        <fullName evidence="3">Carboxypeptidase regulatory-like domain-containing protein</fullName>
    </recommendedName>
</protein>
<name>A0A3P3XHW8_9SPIR</name>
<dbReference type="GO" id="GO:0009297">
    <property type="term" value="P:pilus assembly"/>
    <property type="evidence" value="ECO:0007669"/>
    <property type="project" value="InterPro"/>
</dbReference>
<evidence type="ECO:0000313" key="2">
    <source>
        <dbReference type="EMBL" id="SLM12362.1"/>
    </source>
</evidence>